<dbReference type="PRINTS" id="PR00598">
    <property type="entry name" value="HTHMARR"/>
</dbReference>
<evidence type="ECO:0000256" key="3">
    <source>
        <dbReference type="ARBA" id="ARBA00023163"/>
    </source>
</evidence>
<dbReference type="Proteomes" id="UP000275076">
    <property type="component" value="Unassembled WGS sequence"/>
</dbReference>
<dbReference type="Pfam" id="PF01047">
    <property type="entry name" value="MarR"/>
    <property type="match status" value="1"/>
</dbReference>
<dbReference type="InterPro" id="IPR036390">
    <property type="entry name" value="WH_DNA-bd_sf"/>
</dbReference>
<dbReference type="InterPro" id="IPR036388">
    <property type="entry name" value="WH-like_DNA-bd_sf"/>
</dbReference>
<dbReference type="PANTHER" id="PTHR42756">
    <property type="entry name" value="TRANSCRIPTIONAL REGULATOR, MARR"/>
    <property type="match status" value="1"/>
</dbReference>
<evidence type="ECO:0000313" key="5">
    <source>
        <dbReference type="EMBL" id="RSL30440.1"/>
    </source>
</evidence>
<organism evidence="5 6">
    <name type="scientific">Salibacterium salarium</name>
    <dbReference type="NCBI Taxonomy" id="284579"/>
    <lineage>
        <taxon>Bacteria</taxon>
        <taxon>Bacillati</taxon>
        <taxon>Bacillota</taxon>
        <taxon>Bacilli</taxon>
        <taxon>Bacillales</taxon>
        <taxon>Bacillaceae</taxon>
    </lineage>
</organism>
<accession>A0A3R9QPF8</accession>
<sequence>MKRSDLFHLLNQKVRLFSKELNDYLQQHNLYASQWTILYILIQNGSMTQTEIWQYLQVEAPTVTRTLTRMENSGWIVRKPGNDKRERIIVLTEEAKASLYPIQQSVEQFENDFTTHLTNNEEQELYRLLKKLGSERSINIDENE</sequence>
<dbReference type="InterPro" id="IPR000835">
    <property type="entry name" value="HTH_MarR-typ"/>
</dbReference>
<reference evidence="5 6" key="1">
    <citation type="submission" date="2018-10" db="EMBL/GenBank/DDBJ databases">
        <title>Draft genome sequence of Bacillus salarius IM0101, isolated from a hypersaline soil in Inner Mongolia, China.</title>
        <authorList>
            <person name="Yamprayoonswat W."/>
            <person name="Boonvisut S."/>
            <person name="Jumpathong W."/>
            <person name="Sittihan S."/>
            <person name="Ruangsuj P."/>
            <person name="Wanthongcharoen S."/>
            <person name="Thongpramul N."/>
            <person name="Pimmason S."/>
            <person name="Yu B."/>
            <person name="Yasawong M."/>
        </authorList>
    </citation>
    <scope>NUCLEOTIDE SEQUENCE [LARGE SCALE GENOMIC DNA]</scope>
    <source>
        <strain evidence="5 6">IM0101</strain>
    </source>
</reference>
<dbReference type="SMART" id="SM00347">
    <property type="entry name" value="HTH_MARR"/>
    <property type="match status" value="1"/>
</dbReference>
<gene>
    <name evidence="5" type="ORF">D7Z54_26100</name>
</gene>
<evidence type="ECO:0000256" key="2">
    <source>
        <dbReference type="ARBA" id="ARBA00023125"/>
    </source>
</evidence>
<dbReference type="PROSITE" id="PS50995">
    <property type="entry name" value="HTH_MARR_2"/>
    <property type="match status" value="1"/>
</dbReference>
<keyword evidence="2" id="KW-0238">DNA-binding</keyword>
<dbReference type="PANTHER" id="PTHR42756:SF1">
    <property type="entry name" value="TRANSCRIPTIONAL REPRESSOR OF EMRAB OPERON"/>
    <property type="match status" value="1"/>
</dbReference>
<proteinExistence type="predicted"/>
<keyword evidence="3" id="KW-0804">Transcription</keyword>
<evidence type="ECO:0000313" key="6">
    <source>
        <dbReference type="Proteomes" id="UP000275076"/>
    </source>
</evidence>
<name>A0A3R9QPF8_9BACI</name>
<dbReference type="SUPFAM" id="SSF46785">
    <property type="entry name" value="Winged helix' DNA-binding domain"/>
    <property type="match status" value="1"/>
</dbReference>
<dbReference type="EMBL" id="RBVX01000037">
    <property type="protein sequence ID" value="RSL30440.1"/>
    <property type="molecule type" value="Genomic_DNA"/>
</dbReference>
<protein>
    <submittedName>
        <fullName evidence="5">MarR family transcriptional regulator</fullName>
    </submittedName>
</protein>
<dbReference type="RefSeq" id="WP_125560635.1">
    <property type="nucleotide sequence ID" value="NZ_RBVX01000037.1"/>
</dbReference>
<feature type="domain" description="HTH marR-type" evidence="4">
    <location>
        <begin position="3"/>
        <end position="134"/>
    </location>
</feature>
<dbReference type="AlphaFoldDB" id="A0A3R9QPF8"/>
<keyword evidence="6" id="KW-1185">Reference proteome</keyword>
<dbReference type="GO" id="GO:0003700">
    <property type="term" value="F:DNA-binding transcription factor activity"/>
    <property type="evidence" value="ECO:0007669"/>
    <property type="project" value="InterPro"/>
</dbReference>
<keyword evidence="1" id="KW-0805">Transcription regulation</keyword>
<evidence type="ECO:0000259" key="4">
    <source>
        <dbReference type="PROSITE" id="PS50995"/>
    </source>
</evidence>
<dbReference type="GO" id="GO:0003677">
    <property type="term" value="F:DNA binding"/>
    <property type="evidence" value="ECO:0007669"/>
    <property type="project" value="UniProtKB-KW"/>
</dbReference>
<dbReference type="Gene3D" id="1.10.10.10">
    <property type="entry name" value="Winged helix-like DNA-binding domain superfamily/Winged helix DNA-binding domain"/>
    <property type="match status" value="1"/>
</dbReference>
<evidence type="ECO:0000256" key="1">
    <source>
        <dbReference type="ARBA" id="ARBA00023015"/>
    </source>
</evidence>
<comment type="caution">
    <text evidence="5">The sequence shown here is derived from an EMBL/GenBank/DDBJ whole genome shotgun (WGS) entry which is preliminary data.</text>
</comment>
<dbReference type="OrthoDB" id="1904211at2"/>